<sequence length="275" mass="32138">MAVHSESLFHFTRSIDGLLGILRNGFYPYYCPEVHVWQEDPFKVLQCAAHPMVCFCDIPLSQISIHQQTYGTYGIGMSKAWRRYFNLNPVIYCQQDAFVHEAIGDIMPMYRQLEKAGLDNNKIKKWGLKDDVAFVMGFAKLLQLPSLVKLIEGPVFIKERNDWDTKLTPFYREREWRIVPDFRLVHGILDTVVDISTYSDPIKRNKINKKAEKFSLSVFVRNWSDIQYIILSKDAEVPDFIKEFTIICKDKGLTNDQIQILLTRVKTSERIQLDY</sequence>
<reference evidence="2" key="1">
    <citation type="journal article" date="2019" name="Int. J. Syst. Evol. Microbiol.">
        <title>The Global Catalogue of Microorganisms (GCM) 10K type strain sequencing project: providing services to taxonomists for standard genome sequencing and annotation.</title>
        <authorList>
            <consortium name="The Broad Institute Genomics Platform"/>
            <consortium name="The Broad Institute Genome Sequencing Center for Infectious Disease"/>
            <person name="Wu L."/>
            <person name="Ma J."/>
        </authorList>
    </citation>
    <scope>NUCLEOTIDE SEQUENCE [LARGE SCALE GENOMIC DNA]</scope>
    <source>
        <strain evidence="2">CCUG 55608</strain>
    </source>
</reference>
<gene>
    <name evidence="1" type="ORF">ACFQ4C_18125</name>
</gene>
<dbReference type="EMBL" id="JBHTLP010000011">
    <property type="protein sequence ID" value="MFD1143050.1"/>
    <property type="molecule type" value="Genomic_DNA"/>
</dbReference>
<accession>A0ABW3QH58</accession>
<evidence type="ECO:0000313" key="2">
    <source>
        <dbReference type="Proteomes" id="UP001597116"/>
    </source>
</evidence>
<dbReference type="InterPro" id="IPR021223">
    <property type="entry name" value="AbiGi"/>
</dbReference>
<keyword evidence="2" id="KW-1185">Reference proteome</keyword>
<organism evidence="1 2">
    <name type="scientific">Larkinella insperata</name>
    <dbReference type="NCBI Taxonomy" id="332158"/>
    <lineage>
        <taxon>Bacteria</taxon>
        <taxon>Pseudomonadati</taxon>
        <taxon>Bacteroidota</taxon>
        <taxon>Cytophagia</taxon>
        <taxon>Cytophagales</taxon>
        <taxon>Spirosomataceae</taxon>
        <taxon>Larkinella</taxon>
    </lineage>
</organism>
<protein>
    <submittedName>
        <fullName evidence="1">Abortive infection system antitoxin AbiGi family protein</fullName>
    </submittedName>
</protein>
<dbReference type="Proteomes" id="UP001597116">
    <property type="component" value="Unassembled WGS sequence"/>
</dbReference>
<proteinExistence type="predicted"/>
<name>A0ABW3QH58_9BACT</name>
<comment type="caution">
    <text evidence="1">The sequence shown here is derived from an EMBL/GenBank/DDBJ whole genome shotgun (WGS) entry which is preliminary data.</text>
</comment>
<dbReference type="RefSeq" id="WP_265990893.1">
    <property type="nucleotide sequence ID" value="NZ_CP110973.1"/>
</dbReference>
<dbReference type="Pfam" id="PF10899">
    <property type="entry name" value="AbiGi"/>
    <property type="match status" value="1"/>
</dbReference>
<evidence type="ECO:0000313" key="1">
    <source>
        <dbReference type="EMBL" id="MFD1143050.1"/>
    </source>
</evidence>